<gene>
    <name evidence="1" type="ORF">JCM19231_2443</name>
</gene>
<dbReference type="Proteomes" id="UP000031671">
    <property type="component" value="Unassembled WGS sequence"/>
</dbReference>
<dbReference type="AlphaFoldDB" id="A0A0B8P0X4"/>
<accession>A0A0B8P0X4</accession>
<reference evidence="1 2" key="1">
    <citation type="submission" date="2015-01" db="EMBL/GenBank/DDBJ databases">
        <title>Vibrio sp. C1 JCM 19231 whole genome shotgun sequence.</title>
        <authorList>
            <person name="Sawabe T."/>
            <person name="Meirelles P."/>
            <person name="Feng G."/>
            <person name="Sayaka M."/>
            <person name="Hattori M."/>
            <person name="Ohkuma M."/>
        </authorList>
    </citation>
    <scope>NUCLEOTIDE SEQUENCE [LARGE SCALE GENOMIC DNA]</scope>
    <source>
        <strain evidence="2">JCM 19231</strain>
    </source>
</reference>
<protein>
    <submittedName>
        <fullName evidence="1">Uncharacterized protein</fullName>
    </submittedName>
</protein>
<keyword evidence="2" id="KW-1185">Reference proteome</keyword>
<name>A0A0B8P0X4_9VIBR</name>
<sequence>MLSCKIFKFCIYLGKSKALFDLIQFGDLSEMIFIGYFKHESPS</sequence>
<dbReference type="EMBL" id="BBRZ01000034">
    <property type="protein sequence ID" value="GAM56634.1"/>
    <property type="molecule type" value="Genomic_DNA"/>
</dbReference>
<reference evidence="1 2" key="2">
    <citation type="submission" date="2015-01" db="EMBL/GenBank/DDBJ databases">
        <authorList>
            <consortium name="NBRP consortium"/>
            <person name="Sawabe T."/>
            <person name="Meirelles P."/>
            <person name="Feng G."/>
            <person name="Sayaka M."/>
            <person name="Hattori M."/>
            <person name="Ohkuma M."/>
        </authorList>
    </citation>
    <scope>NUCLEOTIDE SEQUENCE [LARGE SCALE GENOMIC DNA]</scope>
    <source>
        <strain evidence="2">JCM 19231</strain>
    </source>
</reference>
<comment type="caution">
    <text evidence="1">The sequence shown here is derived from an EMBL/GenBank/DDBJ whole genome shotgun (WGS) entry which is preliminary data.</text>
</comment>
<proteinExistence type="predicted"/>
<evidence type="ECO:0000313" key="2">
    <source>
        <dbReference type="Proteomes" id="UP000031671"/>
    </source>
</evidence>
<evidence type="ECO:0000313" key="1">
    <source>
        <dbReference type="EMBL" id="GAM56634.1"/>
    </source>
</evidence>
<organism evidence="1 2">
    <name type="scientific">Vibrio ishigakensis</name>
    <dbReference type="NCBI Taxonomy" id="1481914"/>
    <lineage>
        <taxon>Bacteria</taxon>
        <taxon>Pseudomonadati</taxon>
        <taxon>Pseudomonadota</taxon>
        <taxon>Gammaproteobacteria</taxon>
        <taxon>Vibrionales</taxon>
        <taxon>Vibrionaceae</taxon>
        <taxon>Vibrio</taxon>
    </lineage>
</organism>